<reference evidence="9" key="3">
    <citation type="submission" date="2005-09" db="EMBL/GenBank/DDBJ databases">
        <authorList>
            <person name="Mural R.J."/>
            <person name="Li P.W."/>
            <person name="Adams M.D."/>
            <person name="Amanatides P.G."/>
            <person name="Baden-Tillson H."/>
            <person name="Barnstead M."/>
            <person name="Chin S.H."/>
            <person name="Dew I."/>
            <person name="Evans C.A."/>
            <person name="Ferriera S."/>
            <person name="Flanigan M."/>
            <person name="Fosler C."/>
            <person name="Glodek A."/>
            <person name="Gu Z."/>
            <person name="Holt R.A."/>
            <person name="Jennings D."/>
            <person name="Kraft C.L."/>
            <person name="Lu F."/>
            <person name="Nguyen T."/>
            <person name="Nusskern D.R."/>
            <person name="Pfannkoch C.M."/>
            <person name="Sitter C."/>
            <person name="Sutton G.G."/>
            <person name="Venter J.C."/>
            <person name="Wang Z."/>
            <person name="Woodage T."/>
            <person name="Zheng X.H."/>
            <person name="Zhong F."/>
        </authorList>
    </citation>
    <scope>NUCLEOTIDE SEQUENCE</scope>
    <source>
        <strain evidence="9">BN</strain>
    </source>
</reference>
<dbReference type="Proteomes" id="UP000234681">
    <property type="component" value="Chromosome 1"/>
</dbReference>
<dbReference type="AlphaFoldDB" id="F7EZA6"/>
<name>F7EZA6_RAT</name>
<dbReference type="InterPro" id="IPR036179">
    <property type="entry name" value="Ig-like_dom_sf"/>
</dbReference>
<accession>F7EZA6</accession>
<evidence type="ECO:0000256" key="6">
    <source>
        <dbReference type="SAM" id="SignalP"/>
    </source>
</evidence>
<sequence>MEPPSAHPPMCVPWQGLLLAASLLTIWNFPATATPTAESVPPAVLEGQSVLLLAHNLPDNLLAYHWYKGKRSIDKDLIIMYEIKSQETKQGKLYSGKETLYPNGSLMLQNVTLKQSGIYHLNIHSADNQKSVFVEVFVYPLLSKPTIRSNRTTAVEGRDTVELTCDPLFRKTTYLWHLNGSLGISEDAMNVKPRTHWVPSIVIHSLWMFSMAQIPPKYFPRTNTLRKAGACGSPAKQCLTPKHTIPGMSMESPGTLDKSCLSTRSA</sequence>
<protein>
    <submittedName>
        <fullName evidence="8">Ceacam6 protein</fullName>
    </submittedName>
    <submittedName>
        <fullName evidence="9">RCG65919</fullName>
    </submittedName>
</protein>
<evidence type="ECO:0000256" key="3">
    <source>
        <dbReference type="ARBA" id="ARBA00023319"/>
    </source>
</evidence>
<gene>
    <name evidence="8 10" type="primary">Ceacam6</name>
    <name evidence="9" type="ORF">rCG_65919</name>
</gene>
<organism evidence="8">
    <name type="scientific">Rattus norvegicus</name>
    <name type="common">Rat</name>
    <dbReference type="NCBI Taxonomy" id="10116"/>
    <lineage>
        <taxon>Eukaryota</taxon>
        <taxon>Metazoa</taxon>
        <taxon>Chordata</taxon>
        <taxon>Craniata</taxon>
        <taxon>Vertebrata</taxon>
        <taxon>Euteleostomi</taxon>
        <taxon>Mammalia</taxon>
        <taxon>Eutheria</taxon>
        <taxon>Euarchontoglires</taxon>
        <taxon>Glires</taxon>
        <taxon>Rodentia</taxon>
        <taxon>Myomorpha</taxon>
        <taxon>Muroidea</taxon>
        <taxon>Muridae</taxon>
        <taxon>Murinae</taxon>
        <taxon>Rattus</taxon>
    </lineage>
</organism>
<dbReference type="HOGENOM" id="CLU_1045723_0_0_1"/>
<feature type="domain" description="Immunoglobulin V-set" evidence="7">
    <location>
        <begin position="42"/>
        <end position="129"/>
    </location>
</feature>
<reference evidence="9" key="2">
    <citation type="journal article" date="2005" name="Genome Res.">
        <title>Gene and alternative splicing annotation with AIR.</title>
        <authorList>
            <person name="Florea L."/>
            <person name="Di Francesco V."/>
            <person name="Miller J."/>
            <person name="Turner R."/>
            <person name="Yao A."/>
            <person name="Harris M."/>
            <person name="Walenz B."/>
            <person name="Mobarry C."/>
            <person name="Merkulov G.V."/>
            <person name="Charlab R."/>
            <person name="Dew I."/>
            <person name="Deng Z."/>
            <person name="Istrail S."/>
            <person name="Li P."/>
            <person name="Sutton G."/>
        </authorList>
    </citation>
    <scope>NUCLEOTIDE SEQUENCE</scope>
    <source>
        <strain evidence="9">BN</strain>
    </source>
</reference>
<dbReference type="InterPro" id="IPR013106">
    <property type="entry name" value="Ig_V-set"/>
</dbReference>
<feature type="chain" id="PRO_5044731653" evidence="6">
    <location>
        <begin position="34"/>
        <end position="266"/>
    </location>
</feature>
<dbReference type="InterPro" id="IPR013783">
    <property type="entry name" value="Ig-like_fold"/>
</dbReference>
<feature type="signal peptide" evidence="6">
    <location>
        <begin position="1"/>
        <end position="33"/>
    </location>
</feature>
<dbReference type="RGD" id="1642421">
    <property type="gene designation" value="Ceacam6"/>
</dbReference>
<evidence type="ECO:0000313" key="10">
    <source>
        <dbReference type="RGD" id="1642421"/>
    </source>
</evidence>
<evidence type="ECO:0000313" key="9">
    <source>
        <dbReference type="EMBL" id="EDM08072.1"/>
    </source>
</evidence>
<keyword evidence="1 6" id="KW-0732">Signal</keyword>
<dbReference type="Gene3D" id="2.60.40.10">
    <property type="entry name" value="Immunoglobulins"/>
    <property type="match status" value="1"/>
</dbReference>
<dbReference type="InterPro" id="IPR050831">
    <property type="entry name" value="CEA_cell_adhesion"/>
</dbReference>
<dbReference type="EMBL" id="BC078962">
    <property type="protein sequence ID" value="AAH78962.1"/>
    <property type="molecule type" value="mRNA"/>
</dbReference>
<reference evidence="8" key="1">
    <citation type="journal article" date="2004" name="Genome Res.">
        <title>The status, quality, and expansion of the NIH full-length cDNA project: the Mammalian Gene Collection (MGC).</title>
        <authorList>
            <consortium name="The MGC Project Team"/>
            <person name="Gerhard D.S."/>
            <person name="Wagner L."/>
            <person name="Feingold E.A."/>
            <person name="Shenmen C.M."/>
            <person name="Grouse L.H."/>
            <person name="Schuler G."/>
            <person name="Klein S.L."/>
            <person name="Old S."/>
            <person name="Rasooly R."/>
            <person name="Good P."/>
            <person name="Guyer M."/>
            <person name="Peck A.M."/>
            <person name="Derge J.G."/>
            <person name="Lipman D."/>
            <person name="Collins F.S."/>
            <person name="Jang W."/>
            <person name="Sherry S."/>
            <person name="Feolo M."/>
            <person name="Misquitta L."/>
            <person name="Lee E."/>
            <person name="Rotmistrovsky K."/>
            <person name="Greenhut S.F."/>
            <person name="Schaefer C.F."/>
            <person name="Buetow K."/>
            <person name="Bonner T.I."/>
            <person name="Haussler D."/>
            <person name="Kent J."/>
            <person name="Kiekhaus M."/>
            <person name="Furey T."/>
            <person name="Brent M."/>
            <person name="Prange C."/>
            <person name="Schreiber K."/>
            <person name="Shapiro N."/>
            <person name="Bhat N.K."/>
            <person name="Hopkins R.F."/>
            <person name="Hsie F."/>
            <person name="Driscoll T."/>
            <person name="Soares M.B."/>
            <person name="Casavant T.L."/>
            <person name="Scheetz T.E."/>
            <person name="Brown-stein M.J."/>
            <person name="Usdin T.B."/>
            <person name="Toshiyuki S."/>
            <person name="Carninci P."/>
            <person name="Piao Y."/>
            <person name="Dudekula D.B."/>
            <person name="Ko M.S."/>
            <person name="Kawakami K."/>
            <person name="Suzuki Y."/>
            <person name="Sugano S."/>
            <person name="Gruber C.E."/>
            <person name="Smith M.R."/>
            <person name="Simmons B."/>
            <person name="Moore T."/>
            <person name="Waterman R."/>
            <person name="Johnson S.L."/>
            <person name="Ruan Y."/>
            <person name="Wei C.L."/>
            <person name="Mathavan S."/>
            <person name="Gunaratne P.H."/>
            <person name="Wu J."/>
            <person name="Garcia A.M."/>
            <person name="Hulyk S.W."/>
            <person name="Fuh E."/>
            <person name="Yuan Y."/>
            <person name="Sneed A."/>
            <person name="Kowis C."/>
            <person name="Hodgson A."/>
            <person name="Muzny D.M."/>
            <person name="McPherson J."/>
            <person name="Gibbs R.A."/>
            <person name="Fahey J."/>
            <person name="Helton E."/>
            <person name="Ketteman M."/>
            <person name="Madan A."/>
            <person name="Rodrigues S."/>
            <person name="Sanchez A."/>
            <person name="Whiting M."/>
            <person name="Madari A."/>
            <person name="Young A.C."/>
            <person name="Wetherby K.D."/>
            <person name="Granite S.J."/>
            <person name="Kwong P.N."/>
            <person name="Brinkley C.P."/>
            <person name="Pearson R.L."/>
            <person name="Bouffard G.G."/>
            <person name="Blakesly R.W."/>
            <person name="Green E.D."/>
            <person name="Dickson M.C."/>
            <person name="Rodriguez A.C."/>
            <person name="Grimwood J."/>
            <person name="Schmutz J."/>
            <person name="Myers R.M."/>
            <person name="Butterfield Y.S."/>
            <person name="Griffith M."/>
            <person name="Griffith O.L."/>
            <person name="Krzywinski M.I."/>
            <person name="Liao N."/>
            <person name="Morin R."/>
            <person name="Morrin R."/>
            <person name="Palmquist D."/>
            <person name="Petrescu A.S."/>
            <person name="Skalska U."/>
            <person name="Smailus D.E."/>
            <person name="Stott J.M."/>
            <person name="Schnerch A."/>
            <person name="Schein J.E."/>
            <person name="Jones S.J."/>
            <person name="Holt R.A."/>
            <person name="Baross A."/>
            <person name="Marra M.A."/>
            <person name="Clifton S."/>
            <person name="Makowski K.A."/>
            <person name="Bosak S."/>
            <person name="Malek J."/>
        </authorList>
    </citation>
    <scope>NUCLEOTIDE SEQUENCE [LARGE SCALE MRNA]</scope>
    <source>
        <tissue evidence="8">Testis</tissue>
    </source>
</reference>
<evidence type="ECO:0000256" key="4">
    <source>
        <dbReference type="ARBA" id="ARBA00038222"/>
    </source>
</evidence>
<dbReference type="CDD" id="cd05774">
    <property type="entry name" value="IgV_CEACAM_D1"/>
    <property type="match status" value="1"/>
</dbReference>
<evidence type="ECO:0000256" key="5">
    <source>
        <dbReference type="SAM" id="MobiDB-lite"/>
    </source>
</evidence>
<dbReference type="PANTHER" id="PTHR44427:SF1">
    <property type="entry name" value="CARCINOEMBRYONIC ANTIGEN-RELATED CELL ADHESION MOLECULE 1"/>
    <property type="match status" value="1"/>
</dbReference>
<dbReference type="AGR" id="RGD:1642421"/>
<dbReference type="Pfam" id="PF07686">
    <property type="entry name" value="V-set"/>
    <property type="match status" value="1"/>
</dbReference>
<keyword evidence="2" id="KW-0325">Glycoprotein</keyword>
<dbReference type="PANTHER" id="PTHR44427">
    <property type="entry name" value="CARCINOEMBRYONIC ANTIGEN-RELATED CELL ADHESION MOLECULE 19"/>
    <property type="match status" value="1"/>
</dbReference>
<proteinExistence type="evidence at transcript level"/>
<evidence type="ECO:0000313" key="8">
    <source>
        <dbReference type="EMBL" id="AAH78962.1"/>
    </source>
</evidence>
<comment type="similarity">
    <text evidence="4">Belongs to the immunoglobulin superfamily. CEA family.</text>
</comment>
<dbReference type="SUPFAM" id="SSF48726">
    <property type="entry name" value="Immunoglobulin"/>
    <property type="match status" value="1"/>
</dbReference>
<dbReference type="EMBL" id="CH473979">
    <property type="protein sequence ID" value="EDM08072.1"/>
    <property type="molecule type" value="Genomic_DNA"/>
</dbReference>
<dbReference type="SMR" id="F7EZA6"/>
<evidence type="ECO:0000256" key="2">
    <source>
        <dbReference type="ARBA" id="ARBA00023180"/>
    </source>
</evidence>
<keyword evidence="3" id="KW-0393">Immunoglobulin domain</keyword>
<evidence type="ECO:0000259" key="7">
    <source>
        <dbReference type="Pfam" id="PF07686"/>
    </source>
</evidence>
<evidence type="ECO:0000256" key="1">
    <source>
        <dbReference type="ARBA" id="ARBA00022729"/>
    </source>
</evidence>
<feature type="region of interest" description="Disordered" evidence="5">
    <location>
        <begin position="242"/>
        <end position="266"/>
    </location>
</feature>